<comment type="caution">
    <text evidence="3">The sequence shown here is derived from an EMBL/GenBank/DDBJ whole genome shotgun (WGS) entry which is preliminary data.</text>
</comment>
<dbReference type="EMBL" id="MLJW01000014">
    <property type="protein sequence ID" value="OIR13462.1"/>
    <property type="molecule type" value="Genomic_DNA"/>
</dbReference>
<dbReference type="SMART" id="SM00448">
    <property type="entry name" value="REC"/>
    <property type="match status" value="1"/>
</dbReference>
<feature type="domain" description="Response regulatory" evidence="2">
    <location>
        <begin position="8"/>
        <end position="124"/>
    </location>
</feature>
<gene>
    <name evidence="3" type="primary">rssB_2</name>
    <name evidence="3" type="ORF">GALL_52780</name>
</gene>
<dbReference type="InterPro" id="IPR011006">
    <property type="entry name" value="CheY-like_superfamily"/>
</dbReference>
<dbReference type="PANTHER" id="PTHR44591">
    <property type="entry name" value="STRESS RESPONSE REGULATOR PROTEIN 1"/>
    <property type="match status" value="1"/>
</dbReference>
<sequence>MNPTAHKSLVIIDDEISYLDYLGDLMSEHLSCPVHTYSRPGAALEAMRRLDVGAVATDYYMPGMNGLELVSKARSIVSGVPFILITGHGAELVARGFDDLPEVRAVLNKPFTWRTLADEVIRHWPIQPAPSIREA</sequence>
<dbReference type="Pfam" id="PF00072">
    <property type="entry name" value="Response_reg"/>
    <property type="match status" value="1"/>
</dbReference>
<reference evidence="3" key="1">
    <citation type="submission" date="2016-10" db="EMBL/GenBank/DDBJ databases">
        <title>Sequence of Gallionella enrichment culture.</title>
        <authorList>
            <person name="Poehlein A."/>
            <person name="Muehling M."/>
            <person name="Daniel R."/>
        </authorList>
    </citation>
    <scope>NUCLEOTIDE SEQUENCE</scope>
</reference>
<name>A0A1J5TN95_9ZZZZ</name>
<dbReference type="PROSITE" id="PS50110">
    <property type="entry name" value="RESPONSE_REGULATORY"/>
    <property type="match status" value="1"/>
</dbReference>
<proteinExistence type="predicted"/>
<dbReference type="SUPFAM" id="SSF52172">
    <property type="entry name" value="CheY-like"/>
    <property type="match status" value="1"/>
</dbReference>
<dbReference type="Gene3D" id="3.40.50.2300">
    <property type="match status" value="1"/>
</dbReference>
<evidence type="ECO:0000313" key="3">
    <source>
        <dbReference type="EMBL" id="OIR13462.1"/>
    </source>
</evidence>
<organism evidence="3">
    <name type="scientific">mine drainage metagenome</name>
    <dbReference type="NCBI Taxonomy" id="410659"/>
    <lineage>
        <taxon>unclassified sequences</taxon>
        <taxon>metagenomes</taxon>
        <taxon>ecological metagenomes</taxon>
    </lineage>
</organism>
<dbReference type="AlphaFoldDB" id="A0A1J5TN95"/>
<evidence type="ECO:0000259" key="2">
    <source>
        <dbReference type="PROSITE" id="PS50110"/>
    </source>
</evidence>
<protein>
    <submittedName>
        <fullName evidence="3">Regulator of RpoS</fullName>
    </submittedName>
</protein>
<accession>A0A1J5TN95</accession>
<dbReference type="PANTHER" id="PTHR44591:SF3">
    <property type="entry name" value="RESPONSE REGULATORY DOMAIN-CONTAINING PROTEIN"/>
    <property type="match status" value="1"/>
</dbReference>
<dbReference type="InterPro" id="IPR050595">
    <property type="entry name" value="Bact_response_regulator"/>
</dbReference>
<dbReference type="GO" id="GO:0000160">
    <property type="term" value="P:phosphorelay signal transduction system"/>
    <property type="evidence" value="ECO:0007669"/>
    <property type="project" value="InterPro"/>
</dbReference>
<dbReference type="InterPro" id="IPR001789">
    <property type="entry name" value="Sig_transdc_resp-reg_receiver"/>
</dbReference>
<evidence type="ECO:0000256" key="1">
    <source>
        <dbReference type="ARBA" id="ARBA00022553"/>
    </source>
</evidence>
<keyword evidence="1" id="KW-0597">Phosphoprotein</keyword>